<evidence type="ECO:0000256" key="1">
    <source>
        <dbReference type="SAM" id="MobiDB-lite"/>
    </source>
</evidence>
<feature type="compositionally biased region" description="Polar residues" evidence="1">
    <location>
        <begin position="59"/>
        <end position="69"/>
    </location>
</feature>
<dbReference type="EMBL" id="LT984806">
    <property type="protein sequence ID" value="SPD45251.1"/>
    <property type="molecule type" value="Genomic_DNA"/>
</dbReference>
<feature type="compositionally biased region" description="Low complexity" evidence="1">
    <location>
        <begin position="16"/>
        <end position="30"/>
    </location>
</feature>
<feature type="region of interest" description="Disordered" evidence="1">
    <location>
        <begin position="14"/>
        <end position="69"/>
    </location>
</feature>
<keyword evidence="5" id="KW-1185">Reference proteome</keyword>
<evidence type="ECO:0000313" key="5">
    <source>
        <dbReference type="Proteomes" id="UP000256710"/>
    </source>
</evidence>
<evidence type="ECO:0000313" key="3">
    <source>
        <dbReference type="EMBL" id="SPD45251.1"/>
    </source>
</evidence>
<reference evidence="4 5" key="1">
    <citation type="submission" date="2018-01" db="EMBL/GenBank/DDBJ databases">
        <authorList>
            <person name="Clerissi C."/>
        </authorList>
    </citation>
    <scope>NUCLEOTIDE SEQUENCE [LARGE SCALE GENOMIC DNA]</scope>
    <source>
        <strain evidence="2">Cupriavidus taiwanensis STM 6082</strain>
        <strain evidence="3">Cupriavidus taiwanensis STM 6160</strain>
    </source>
</reference>
<gene>
    <name evidence="2" type="ORF">CBM2605_A30032</name>
    <name evidence="3" type="ORF">CBM2607_10188</name>
</gene>
<proteinExistence type="predicted"/>
<evidence type="ECO:0000313" key="2">
    <source>
        <dbReference type="EMBL" id="SOZ36595.1"/>
    </source>
</evidence>
<dbReference type="Proteomes" id="UP000256710">
    <property type="component" value="Unassembled WGS sequence"/>
</dbReference>
<protein>
    <submittedName>
        <fullName evidence="3">Uncharacterized protein</fullName>
    </submittedName>
</protein>
<organism evidence="3 4">
    <name type="scientific">Cupriavidus neocaledonicus</name>
    <dbReference type="NCBI Taxonomy" id="1040979"/>
    <lineage>
        <taxon>Bacteria</taxon>
        <taxon>Pseudomonadati</taxon>
        <taxon>Pseudomonadota</taxon>
        <taxon>Betaproteobacteria</taxon>
        <taxon>Burkholderiales</taxon>
        <taxon>Burkholderiaceae</taxon>
        <taxon>Cupriavidus</taxon>
    </lineage>
</organism>
<sequence>MAMAMPLYAYAENSASQLSTSVTPPSTSQPAWARDMRTQPRCKVSTPSSAAPPNRQRKNTTSSGGWPLVTTNQPMVPDSTMAAAMRQAPPGWGCCEGMRNSGQANGRIVSFVAQVNNAARTQLVFDYKSKRGESACWMRHSMRWRCSRAWSSAAASRPPRKTWA</sequence>
<dbReference type="Proteomes" id="UP000255168">
    <property type="component" value="Chromosome I"/>
</dbReference>
<dbReference type="EMBL" id="OFTC01000023">
    <property type="protein sequence ID" value="SOZ36595.1"/>
    <property type="molecule type" value="Genomic_DNA"/>
</dbReference>
<name>A0A375H063_9BURK</name>
<accession>A0A375H063</accession>
<evidence type="ECO:0000313" key="4">
    <source>
        <dbReference type="Proteomes" id="UP000255168"/>
    </source>
</evidence>
<dbReference type="AlphaFoldDB" id="A0A375H063"/>